<dbReference type="KEGG" id="tav:G4V39_10010"/>
<dbReference type="EMBL" id="CP048877">
    <property type="protein sequence ID" value="QIJ72586.1"/>
    <property type="molecule type" value="Genomic_DNA"/>
</dbReference>
<dbReference type="InterPro" id="IPR001296">
    <property type="entry name" value="Glyco_trans_1"/>
</dbReference>
<dbReference type="PANTHER" id="PTHR45947">
    <property type="entry name" value="SULFOQUINOVOSYL TRANSFERASE SQD2"/>
    <property type="match status" value="1"/>
</dbReference>
<dbReference type="InterPro" id="IPR028098">
    <property type="entry name" value="Glyco_trans_4-like_N"/>
</dbReference>
<organism evidence="1 2">
    <name type="scientific">Thermosulfuriphilus ammonigenes</name>
    <dbReference type="NCBI Taxonomy" id="1936021"/>
    <lineage>
        <taxon>Bacteria</taxon>
        <taxon>Pseudomonadati</taxon>
        <taxon>Thermodesulfobacteriota</taxon>
        <taxon>Thermodesulfobacteria</taxon>
        <taxon>Thermodesulfobacteriales</taxon>
        <taxon>Thermodesulfobacteriaceae</taxon>
        <taxon>Thermosulfuriphilus</taxon>
    </lineage>
</organism>
<dbReference type="PANTHER" id="PTHR45947:SF3">
    <property type="entry name" value="SULFOQUINOVOSYL TRANSFERASE SQD2"/>
    <property type="match status" value="1"/>
</dbReference>
<dbReference type="Proteomes" id="UP000502179">
    <property type="component" value="Chromosome"/>
</dbReference>
<dbReference type="RefSeq" id="WP_166032803.1">
    <property type="nucleotide sequence ID" value="NZ_CP048877.1"/>
</dbReference>
<name>A0A6G7PYF9_9BACT</name>
<keyword evidence="2" id="KW-1185">Reference proteome</keyword>
<accession>A0A6G7PYF9</accession>
<keyword evidence="1" id="KW-0808">Transferase</keyword>
<protein>
    <submittedName>
        <fullName evidence="1">Glycosyltransferase</fullName>
    </submittedName>
</protein>
<dbReference type="AlphaFoldDB" id="A0A6G7PYF9"/>
<dbReference type="Pfam" id="PF13439">
    <property type="entry name" value="Glyco_transf_4"/>
    <property type="match status" value="1"/>
</dbReference>
<proteinExistence type="predicted"/>
<dbReference type="SUPFAM" id="SSF53756">
    <property type="entry name" value="UDP-Glycosyltransferase/glycogen phosphorylase"/>
    <property type="match status" value="1"/>
</dbReference>
<evidence type="ECO:0000313" key="1">
    <source>
        <dbReference type="EMBL" id="QIJ72586.1"/>
    </source>
</evidence>
<dbReference type="Gene3D" id="3.40.50.2000">
    <property type="entry name" value="Glycogen Phosphorylase B"/>
    <property type="match status" value="2"/>
</dbReference>
<dbReference type="InterPro" id="IPR050194">
    <property type="entry name" value="Glycosyltransferase_grp1"/>
</dbReference>
<sequence length="372" mass="41151">MKRKMVICHLVLSLEPGGTEHLVYRMCLDLRRDHEVMVCCLDSLGHWGERLREEGVPVYVLFRSPGVDLSLPFALARILRAHQVDVLHAHQYSPFFYGALTKLLAPGIRVVFLEHGRHWPEKESLLKNIFNRFVLQPLADQIVAVSRETKDRLVRYEGLSPARIRVIYNGIQEVSVISPQERVALRQELGFYPGDRVLVTVGRFDPIKNLPLLLEALALSRSAGSPLKGLLIGDGPMMAEIKALKERLGLGGSVVLTGYRSDATRLLQVADMFVLSSFSEGTSLALLEAMAAGLPCVVTDVGGNPEIVVDGKTGLVVPSADVVKMAAALSLLAEREDIARKMGQAAQERFRRHFTFGAMMEKYRALYQGLGA</sequence>
<dbReference type="GO" id="GO:0016757">
    <property type="term" value="F:glycosyltransferase activity"/>
    <property type="evidence" value="ECO:0007669"/>
    <property type="project" value="InterPro"/>
</dbReference>
<evidence type="ECO:0000313" key="2">
    <source>
        <dbReference type="Proteomes" id="UP000502179"/>
    </source>
</evidence>
<gene>
    <name evidence="1" type="ORF">G4V39_10010</name>
</gene>
<dbReference type="Pfam" id="PF00534">
    <property type="entry name" value="Glycos_transf_1"/>
    <property type="match status" value="1"/>
</dbReference>
<reference evidence="1 2" key="1">
    <citation type="submission" date="2020-02" db="EMBL/GenBank/DDBJ databases">
        <title>Genome analysis of Thermosulfuriphilus ammonigenes ST65T, an anaerobic thermophilic chemolithoautotrophic bacterium isolated from a deep-sea hydrothermal vent.</title>
        <authorList>
            <person name="Slobodkina G."/>
            <person name="Allioux M."/>
            <person name="Merkel A."/>
            <person name="Alain K."/>
            <person name="Jebbar M."/>
            <person name="Slobodkin A."/>
        </authorList>
    </citation>
    <scope>NUCLEOTIDE SEQUENCE [LARGE SCALE GENOMIC DNA]</scope>
    <source>
        <strain evidence="1 2">ST65</strain>
    </source>
</reference>